<keyword evidence="2" id="KW-0472">Membrane</keyword>
<keyword evidence="2" id="KW-1133">Transmembrane helix</keyword>
<organism evidence="4 5">
    <name type="scientific">Vitis vinifera</name>
    <name type="common">Grape</name>
    <dbReference type="NCBI Taxonomy" id="29760"/>
    <lineage>
        <taxon>Eukaryota</taxon>
        <taxon>Viridiplantae</taxon>
        <taxon>Streptophyta</taxon>
        <taxon>Embryophyta</taxon>
        <taxon>Tracheophyta</taxon>
        <taxon>Spermatophyta</taxon>
        <taxon>Magnoliopsida</taxon>
        <taxon>eudicotyledons</taxon>
        <taxon>Gunneridae</taxon>
        <taxon>Pentapetalae</taxon>
        <taxon>rosids</taxon>
        <taxon>Vitales</taxon>
        <taxon>Vitaceae</taxon>
        <taxon>Viteae</taxon>
        <taxon>Vitis</taxon>
    </lineage>
</organism>
<dbReference type="PANTHER" id="PTHR33223">
    <property type="entry name" value="CCHC-TYPE DOMAIN-CONTAINING PROTEIN"/>
    <property type="match status" value="1"/>
</dbReference>
<feature type="region of interest" description="Disordered" evidence="1">
    <location>
        <begin position="1"/>
        <end position="48"/>
    </location>
</feature>
<dbReference type="Proteomes" id="UP000288805">
    <property type="component" value="Unassembled WGS sequence"/>
</dbReference>
<dbReference type="InterPro" id="IPR005162">
    <property type="entry name" value="Retrotrans_gag_dom"/>
</dbReference>
<name>A0A438G782_VITVI</name>
<evidence type="ECO:0000256" key="2">
    <source>
        <dbReference type="SAM" id="Phobius"/>
    </source>
</evidence>
<feature type="domain" description="Retrotransposon gag" evidence="3">
    <location>
        <begin position="382"/>
        <end position="473"/>
    </location>
</feature>
<gene>
    <name evidence="4" type="primary">RBOHA_2</name>
    <name evidence="4" type="ORF">CK203_062215</name>
</gene>
<sequence>MISQVDHASSVRAGEKGRAHSRSRSQSPNKGQAYDGDRSKSRNRSHSLEIYNKAPPVREWSLVHSSYKLAMEQKLQSSPPLQRPSAVSPRRSWRRRPRNHCNLPYLPLHRQASRLIHGTHLYLVHKWYLKTTWTYLAVPVCLYARERTLRLSRSGFYVVRLLKFLYLSGIDSLLPQLQVMTSLAFTSSKDVGMIDLLFLDMRLIISVYCSLTMFHDSAFVIAAQGLATGYTDVWERSGGDRHIDADWSPIIEDLYSPELGDDHLAWKRPVSSEACRGLRTIGGGLFVVPVLVQCPGLRGIGQFELEDGYSAGLEQRIRRMRDLDEMISWDDPGDVPVATLPVCFRMPDIERYTGVGCPRIHLRLYSTIMRALGLDEAQLLTLFPLSLSGVTQRWYASLETSRRRTWEDLAQEFLRQYSFSGDMSVTRRELELLRQGSDESVSSFISRWREKAVEMIERPTERDQMSMFLRSLHPRFARHLTGVPFRDFRSLVQALIDVDDGISRGLWSDIIPSPDTEGKRVGGSSEGYGDICSADFQHRRPGYHSYARSLQIPRSDFPPLQHRHPHPVQLYHSTHPHAVMVRPSFQFQRPQTGIPRMSSLVPIGDIRGLILIWGCLWIELLSDSDLLVWQATVLIIVLLCVTPYRILLTVVQLAFPYRLQTLILVQICLLIPFQLSPHMQFLLLRAYTITFWTPRALIFTRHFDIAYLVEHIEIRLLQLRFTMSDEITPITLTALYEMMVDLTRRVERIELILSGHPSSSRGAPGVAMSSLPHLTSSTPATLGASHPRSAHIQCSSSIPHPFHWLRRHDLRPSFGALRSLQFLRIDFLPIDDVGDTFQI</sequence>
<comment type="caution">
    <text evidence="4">The sequence shown here is derived from an EMBL/GenBank/DDBJ whole genome shotgun (WGS) entry which is preliminary data.</text>
</comment>
<dbReference type="EMBL" id="QGNW01000550">
    <property type="protein sequence ID" value="RVW68087.1"/>
    <property type="molecule type" value="Genomic_DNA"/>
</dbReference>
<dbReference type="PANTHER" id="PTHR33223:SF8">
    <property type="entry name" value="OS04G0172440 PROTEIN"/>
    <property type="match status" value="1"/>
</dbReference>
<dbReference type="Pfam" id="PF03732">
    <property type="entry name" value="Retrotrans_gag"/>
    <property type="match status" value="1"/>
</dbReference>
<evidence type="ECO:0000256" key="1">
    <source>
        <dbReference type="SAM" id="MobiDB-lite"/>
    </source>
</evidence>
<proteinExistence type="predicted"/>
<feature type="transmembrane region" description="Helical" evidence="2">
    <location>
        <begin position="657"/>
        <end position="675"/>
    </location>
</feature>
<evidence type="ECO:0000259" key="3">
    <source>
        <dbReference type="Pfam" id="PF03732"/>
    </source>
</evidence>
<reference evidence="4 5" key="1">
    <citation type="journal article" date="2018" name="PLoS Genet.">
        <title>Population sequencing reveals clonal diversity and ancestral inbreeding in the grapevine cultivar Chardonnay.</title>
        <authorList>
            <person name="Roach M.J."/>
            <person name="Johnson D.L."/>
            <person name="Bohlmann J."/>
            <person name="van Vuuren H.J."/>
            <person name="Jones S.J."/>
            <person name="Pretorius I.S."/>
            <person name="Schmidt S.A."/>
            <person name="Borneman A.R."/>
        </authorList>
    </citation>
    <scope>NUCLEOTIDE SEQUENCE [LARGE SCALE GENOMIC DNA]</scope>
    <source>
        <strain evidence="5">cv. Chardonnay</strain>
        <tissue evidence="4">Leaf</tissue>
    </source>
</reference>
<keyword evidence="2" id="KW-0812">Transmembrane</keyword>
<evidence type="ECO:0000313" key="4">
    <source>
        <dbReference type="EMBL" id="RVW68087.1"/>
    </source>
</evidence>
<feature type="region of interest" description="Disordered" evidence="1">
    <location>
        <begin position="73"/>
        <end position="93"/>
    </location>
</feature>
<protein>
    <submittedName>
        <fullName evidence="4">Respiratory burst oxidase-like protein A</fullName>
    </submittedName>
</protein>
<evidence type="ECO:0000313" key="5">
    <source>
        <dbReference type="Proteomes" id="UP000288805"/>
    </source>
</evidence>
<accession>A0A438G782</accession>
<dbReference type="AlphaFoldDB" id="A0A438G782"/>
<feature type="transmembrane region" description="Helical" evidence="2">
    <location>
        <begin position="627"/>
        <end position="651"/>
    </location>
</feature>